<evidence type="ECO:0000256" key="1">
    <source>
        <dbReference type="SAM" id="MobiDB-lite"/>
    </source>
</evidence>
<proteinExistence type="predicted"/>
<dbReference type="Pfam" id="PF17963">
    <property type="entry name" value="Big_9"/>
    <property type="match status" value="1"/>
</dbReference>
<protein>
    <submittedName>
        <fullName evidence="2">CAZy families GH48|CBM2 protein</fullName>
    </submittedName>
</protein>
<organism evidence="2">
    <name type="scientific">uncultured Hahella sp</name>
    <dbReference type="NCBI Taxonomy" id="432657"/>
    <lineage>
        <taxon>Bacteria</taxon>
        <taxon>Pseudomonadati</taxon>
        <taxon>Pseudomonadota</taxon>
        <taxon>Gammaproteobacteria</taxon>
        <taxon>Oceanospirillales</taxon>
        <taxon>Hahellaceae</taxon>
        <taxon>Hahella</taxon>
        <taxon>environmental samples</taxon>
    </lineage>
</organism>
<dbReference type="EMBL" id="KF122749">
    <property type="protein sequence ID" value="AIA90046.1"/>
    <property type="molecule type" value="Genomic_DNA"/>
</dbReference>
<dbReference type="AlphaFoldDB" id="A0A060CBC4"/>
<evidence type="ECO:0000313" key="2">
    <source>
        <dbReference type="EMBL" id="AIA90046.1"/>
    </source>
</evidence>
<reference evidence="2" key="1">
    <citation type="journal article" date="2013" name="Environ. Microbiol.">
        <title>Seasonally variable intestinal metagenomes of the red palm weevil (Rhynchophorus ferrugineus).</title>
        <authorList>
            <person name="Jia S."/>
            <person name="Zhang X."/>
            <person name="Zhang G."/>
            <person name="Yin A."/>
            <person name="Zhang S."/>
            <person name="Li F."/>
            <person name="Wang L."/>
            <person name="Zhao D."/>
            <person name="Yun Q."/>
            <person name="Tala"/>
            <person name="Wang J."/>
            <person name="Sun G."/>
            <person name="Baabdullah M."/>
            <person name="Yu X."/>
            <person name="Hu S."/>
            <person name="Al-Mssallem I.S."/>
            <person name="Yu J."/>
        </authorList>
    </citation>
    <scope>NUCLEOTIDE SEQUENCE</scope>
</reference>
<feature type="non-terminal residue" evidence="2">
    <location>
        <position position="130"/>
    </location>
</feature>
<feature type="compositionally biased region" description="Polar residues" evidence="1">
    <location>
        <begin position="96"/>
        <end position="122"/>
    </location>
</feature>
<accession>A0A060CBC4</accession>
<name>A0A060CBC4_9GAMM</name>
<dbReference type="Gene3D" id="2.60.40.2810">
    <property type="match status" value="1"/>
</dbReference>
<feature type="region of interest" description="Disordered" evidence="1">
    <location>
        <begin position="96"/>
        <end position="130"/>
    </location>
</feature>
<sequence length="130" mass="13066">MTVSDGHSSVPTSVTITVAPVNDPPTANPVSASTARNLSTQITLSGADVDDTVLTYAITTPPSHGTATLADDVVTYTPTADYVGSDSFAFVVRDPSNASSAPSTVPITVTNVPQAPTATAVSAGTDEDQS</sequence>